<name>A0ACD3QMN1_LARCR</name>
<evidence type="ECO:0000313" key="2">
    <source>
        <dbReference type="Proteomes" id="UP000793456"/>
    </source>
</evidence>
<gene>
    <name evidence="1" type="ORF">E3U43_011897</name>
</gene>
<sequence length="339" mass="37345">MACSVPKRVATTRNRDLDPNEEIRIVLIGKTGNGKSASGNTILNKQSFKSLLSPESVTSACAKVRGTVDGRRVAVIDTPGIYDTKYKEEEVIRKLKECISLSAPGPHVFLIVINIGGKFTEEEQKTVELLQMVFGDRVANYSLVLFTHGDKLGHTRIDEFFRQSQKLTHLITKCKWRYHVFNNTVKDNTQVSRLLTKIASIVRDNGGTFYTNQMFQEAEKAIKEEMLNIMKADAGGKHKEEEKLRAKFRGEQLKEKLRQLGESFQEKSREKAEKKNKFLETGMIVTTAEAGVAIGAAVGAVGGPLCMGMGALVGGVTGAIVGVLAPVTVRALKNRCMVQ</sequence>
<evidence type="ECO:0000313" key="1">
    <source>
        <dbReference type="EMBL" id="TMS07804.1"/>
    </source>
</evidence>
<protein>
    <submittedName>
        <fullName evidence="1">Uncharacterized protein</fullName>
    </submittedName>
</protein>
<dbReference type="EMBL" id="CM011691">
    <property type="protein sequence ID" value="TMS07804.1"/>
    <property type="molecule type" value="Genomic_DNA"/>
</dbReference>
<comment type="caution">
    <text evidence="1">The sequence shown here is derived from an EMBL/GenBank/DDBJ whole genome shotgun (WGS) entry which is preliminary data.</text>
</comment>
<keyword evidence="2" id="KW-1185">Reference proteome</keyword>
<proteinExistence type="predicted"/>
<organism evidence="1 2">
    <name type="scientific">Larimichthys crocea</name>
    <name type="common">Large yellow croaker</name>
    <name type="synonym">Pseudosciaena crocea</name>
    <dbReference type="NCBI Taxonomy" id="215358"/>
    <lineage>
        <taxon>Eukaryota</taxon>
        <taxon>Metazoa</taxon>
        <taxon>Chordata</taxon>
        <taxon>Craniata</taxon>
        <taxon>Vertebrata</taxon>
        <taxon>Euteleostomi</taxon>
        <taxon>Actinopterygii</taxon>
        <taxon>Neopterygii</taxon>
        <taxon>Teleostei</taxon>
        <taxon>Neoteleostei</taxon>
        <taxon>Acanthomorphata</taxon>
        <taxon>Eupercaria</taxon>
        <taxon>Sciaenidae</taxon>
        <taxon>Larimichthys</taxon>
    </lineage>
</organism>
<reference evidence="1" key="1">
    <citation type="submission" date="2018-11" db="EMBL/GenBank/DDBJ databases">
        <title>The sequence and de novo assembly of Larimichthys crocea genome using PacBio and Hi-C technologies.</title>
        <authorList>
            <person name="Xu P."/>
            <person name="Chen B."/>
            <person name="Zhou Z."/>
            <person name="Ke Q."/>
            <person name="Wu Y."/>
            <person name="Bai H."/>
            <person name="Pu F."/>
        </authorList>
    </citation>
    <scope>NUCLEOTIDE SEQUENCE</scope>
    <source>
        <tissue evidence="1">Muscle</tissue>
    </source>
</reference>
<accession>A0ACD3QMN1</accession>
<dbReference type="Proteomes" id="UP000793456">
    <property type="component" value="Chromosome XVIII"/>
</dbReference>